<dbReference type="Proteomes" id="UP001627154">
    <property type="component" value="Unassembled WGS sequence"/>
</dbReference>
<dbReference type="InterPro" id="IPR043502">
    <property type="entry name" value="DNA/RNA_pol_sf"/>
</dbReference>
<dbReference type="AlphaFoldDB" id="A0ABD2WBN9"/>
<evidence type="ECO:0000313" key="3">
    <source>
        <dbReference type="EMBL" id="KAL3389907.1"/>
    </source>
</evidence>
<dbReference type="PANTHER" id="PTHR46579:SF1">
    <property type="entry name" value="F5_8 TYPE C DOMAIN-CONTAINING PROTEIN"/>
    <property type="match status" value="1"/>
</dbReference>
<dbReference type="Pfam" id="PF07727">
    <property type="entry name" value="RVT_2"/>
    <property type="match status" value="1"/>
</dbReference>
<accession>A0ABD2WBN9</accession>
<evidence type="ECO:0000256" key="1">
    <source>
        <dbReference type="SAM" id="MobiDB-lite"/>
    </source>
</evidence>
<reference evidence="3 4" key="1">
    <citation type="journal article" date="2024" name="bioRxiv">
        <title>A reference genome for Trichogramma kaykai: A tiny desert-dwelling parasitoid wasp with competing sex-ratio distorters.</title>
        <authorList>
            <person name="Culotta J."/>
            <person name="Lindsey A.R."/>
        </authorList>
    </citation>
    <scope>NUCLEOTIDE SEQUENCE [LARGE SCALE GENOMIC DNA]</scope>
    <source>
        <strain evidence="3 4">KSX58</strain>
    </source>
</reference>
<dbReference type="SUPFAM" id="SSF56672">
    <property type="entry name" value="DNA/RNA polymerases"/>
    <property type="match status" value="1"/>
</dbReference>
<feature type="compositionally biased region" description="Acidic residues" evidence="1">
    <location>
        <begin position="355"/>
        <end position="364"/>
    </location>
</feature>
<gene>
    <name evidence="3" type="ORF">TKK_015263</name>
</gene>
<evidence type="ECO:0000259" key="2">
    <source>
        <dbReference type="Pfam" id="PF07727"/>
    </source>
</evidence>
<dbReference type="PANTHER" id="PTHR46579">
    <property type="entry name" value="F5/8 TYPE C DOMAIN-CONTAINING PROTEIN-RELATED"/>
    <property type="match status" value="1"/>
</dbReference>
<sequence>MSTIRTALAVINKLDLDAVQLDVKTAFLNGNLEDEIYMEIPDGLEIEGNNRSKVCKLQRTIYGLKTSPKIWNQKFTAEVEKLGLEKDFHEPCLFTWRKEGKVALLILYVDDIILASNCKQKLQEIKETLCNTFEMKDLGEPSRYLGMEITRDRENRVMKLTQVEYTNKVLERFRMDESKAQNTPMVTRQVKTRELKSKASQIELKRIEPTKTSIERIPYREAIGSLMYLATVTRPDIAYAVNYLSRKQVSPSEDDWKEAKHAHSYAIDVALRRTSYAHDPACPARAPHLLHRLRYTRIACLEHPFKFIFDTEFNNDQPDDQANDQAYDQPDDQPDDQRMLEEFSSSDSEMQIDQNMEEEDNVSTNADDDNLHEHFWCDDLLYTSTDTLFDFEKIDNFEDLLKCRELHEKINVPTDISRGELLLMLLKFSIRNELSMSAMTNLFQLVNTIYKRPVLFNSRHMLDKFFNVKDQLQYQIICCECSSDLGTDRLEKITCSICNAENDKNNQEKSAYFVLLNPAEQIRDLLMQNLEYFTYVTQQRPHEFSHLSDVYDGIKYREFLSSLTPEEKKNYVTAVFNTDGVSKFKCSQQSAWPLYLMINELPKHIRTKHLVICGIFFGPKKPDMLIFIDKFIDLIKNVTIPCTINNEERLIKMYILTCCVDAVARAPIQGIKQFNGNYGCNWCLHPGVTHGVKRFPILSETPRLREHNEMVELMMEADPDNPKLGVMYPSPLLNLPKFDLVDGFIPDYLHMALEGVAKQFANYHLDKLDDVSVKKLNKKMLSISVPQQVSRYTRKISQRKHWKAREWENFTLYYSPVIFFPLLSRDEYEHWLLFVESLYILLLDKINVKDLDKADEMLHRFNLEIIRLYDVRMMTYNVHQLLHVCRSVLHWGPVWSNSTFCFESANHYVLKSIKCAKGASEQVMRYVHMNHKILVLEEKIYKTAKDDVVRYCTDILTCRLQCVNESEDILYFTPLSDENIISNYFRDDSNQSKYLKIVKNNCLYESYLLNKKRSNNSFAILDNGLYVRLVAFAICSNDNDITYVNIVQTETFSEN</sequence>
<dbReference type="InterPro" id="IPR013103">
    <property type="entry name" value="RVT_2"/>
</dbReference>
<protein>
    <recommendedName>
        <fullName evidence="2">Reverse transcriptase Ty1/copia-type domain-containing protein</fullName>
    </recommendedName>
</protein>
<dbReference type="GO" id="GO:0071897">
    <property type="term" value="P:DNA biosynthetic process"/>
    <property type="evidence" value="ECO:0007669"/>
    <property type="project" value="UniProtKB-ARBA"/>
</dbReference>
<feature type="compositionally biased region" description="Polar residues" evidence="1">
    <location>
        <begin position="343"/>
        <end position="354"/>
    </location>
</feature>
<feature type="domain" description="Reverse transcriptase Ty1/copia-type" evidence="2">
    <location>
        <begin position="3"/>
        <end position="186"/>
    </location>
</feature>
<feature type="region of interest" description="Disordered" evidence="1">
    <location>
        <begin position="312"/>
        <end position="364"/>
    </location>
</feature>
<comment type="caution">
    <text evidence="3">The sequence shown here is derived from an EMBL/GenBank/DDBJ whole genome shotgun (WGS) entry which is preliminary data.</text>
</comment>
<evidence type="ECO:0000313" key="4">
    <source>
        <dbReference type="Proteomes" id="UP001627154"/>
    </source>
</evidence>
<keyword evidence="4" id="KW-1185">Reference proteome</keyword>
<proteinExistence type="predicted"/>
<organism evidence="3 4">
    <name type="scientific">Trichogramma kaykai</name>
    <dbReference type="NCBI Taxonomy" id="54128"/>
    <lineage>
        <taxon>Eukaryota</taxon>
        <taxon>Metazoa</taxon>
        <taxon>Ecdysozoa</taxon>
        <taxon>Arthropoda</taxon>
        <taxon>Hexapoda</taxon>
        <taxon>Insecta</taxon>
        <taxon>Pterygota</taxon>
        <taxon>Neoptera</taxon>
        <taxon>Endopterygota</taxon>
        <taxon>Hymenoptera</taxon>
        <taxon>Apocrita</taxon>
        <taxon>Proctotrupomorpha</taxon>
        <taxon>Chalcidoidea</taxon>
        <taxon>Trichogrammatidae</taxon>
        <taxon>Trichogramma</taxon>
    </lineage>
</organism>
<name>A0ABD2WBN9_9HYME</name>
<dbReference type="EMBL" id="JBJJXI010000122">
    <property type="protein sequence ID" value="KAL3389907.1"/>
    <property type="molecule type" value="Genomic_DNA"/>
</dbReference>